<dbReference type="PANTHER" id="PTHR30270">
    <property type="entry name" value="THIAMINE-MONOPHOSPHATE KINASE"/>
    <property type="match status" value="1"/>
</dbReference>
<dbReference type="InterPro" id="IPR016188">
    <property type="entry name" value="PurM-like_N"/>
</dbReference>
<evidence type="ECO:0000256" key="2">
    <source>
        <dbReference type="HAMAP-Rule" id="MF_02128"/>
    </source>
</evidence>
<comment type="catalytic activity">
    <reaction evidence="2">
        <text>thiamine phosphate + ATP = thiamine diphosphate + ADP</text>
        <dbReference type="Rhea" id="RHEA:15913"/>
        <dbReference type="ChEBI" id="CHEBI:30616"/>
        <dbReference type="ChEBI" id="CHEBI:37575"/>
        <dbReference type="ChEBI" id="CHEBI:58937"/>
        <dbReference type="ChEBI" id="CHEBI:456216"/>
        <dbReference type="EC" id="2.7.4.16"/>
    </reaction>
</comment>
<comment type="caution">
    <text evidence="2">Lacks conserved residue(s) required for the propagation of feature annotation.</text>
</comment>
<accession>A0ABS8WBK0</accession>
<comment type="function">
    <text evidence="2">Catalyzes the ATP-dependent phosphorylation of thiamine-monophosphate (TMP) to form thiamine-pyrophosphate (TPP), the active form of vitamin B1.</text>
</comment>
<feature type="binding site" evidence="2">
    <location>
        <position position="262"/>
    </location>
    <ligand>
        <name>substrate</name>
    </ligand>
</feature>
<dbReference type="SUPFAM" id="SSF55326">
    <property type="entry name" value="PurM N-terminal domain-like"/>
    <property type="match status" value="1"/>
</dbReference>
<feature type="binding site" evidence="2">
    <location>
        <position position="73"/>
    </location>
    <ligand>
        <name>Mg(2+)</name>
        <dbReference type="ChEBI" id="CHEBI:18420"/>
        <label>4</label>
    </ligand>
</feature>
<dbReference type="RefSeq" id="WP_233053569.1">
    <property type="nucleotide sequence ID" value="NZ_JAIMJA010000014.1"/>
</dbReference>
<keyword evidence="6" id="KW-1185">Reference proteome</keyword>
<feature type="binding site" evidence="2">
    <location>
        <position position="214"/>
    </location>
    <ligand>
        <name>Mg(2+)</name>
        <dbReference type="ChEBI" id="CHEBI:18420"/>
        <label>5</label>
    </ligand>
</feature>
<protein>
    <recommendedName>
        <fullName evidence="2">Thiamine-monophosphate kinase</fullName>
        <shortName evidence="2">TMP kinase</shortName>
        <shortName evidence="2">Thiamine-phosphate kinase</shortName>
        <ecNumber evidence="2">2.7.4.16</ecNumber>
    </recommendedName>
</protein>
<feature type="binding site" evidence="2">
    <location>
        <position position="45"/>
    </location>
    <ligand>
        <name>Mg(2+)</name>
        <dbReference type="ChEBI" id="CHEBI:18420"/>
        <label>1</label>
    </ligand>
</feature>
<dbReference type="InterPro" id="IPR010918">
    <property type="entry name" value="PurM-like_C_dom"/>
</dbReference>
<feature type="binding site" evidence="2">
    <location>
        <position position="52"/>
    </location>
    <ligand>
        <name>substrate</name>
    </ligand>
</feature>
<comment type="miscellaneous">
    <text evidence="2">Reaction mechanism of ThiL seems to utilize a direct, inline transfer of the gamma-phosphate of ATP to TMP rather than a phosphorylated enzyme intermediate.</text>
</comment>
<dbReference type="Proteomes" id="UP001201273">
    <property type="component" value="Unassembled WGS sequence"/>
</dbReference>
<feature type="binding site" evidence="2">
    <location>
        <position position="213"/>
    </location>
    <ligand>
        <name>ATP</name>
        <dbReference type="ChEBI" id="CHEBI:30616"/>
    </ligand>
</feature>
<dbReference type="InterPro" id="IPR036676">
    <property type="entry name" value="PurM-like_C_sf"/>
</dbReference>
<keyword evidence="2" id="KW-0547">Nucleotide-binding</keyword>
<evidence type="ECO:0000259" key="4">
    <source>
        <dbReference type="Pfam" id="PF02769"/>
    </source>
</evidence>
<dbReference type="NCBIfam" id="TIGR01379">
    <property type="entry name" value="thiL"/>
    <property type="match status" value="1"/>
</dbReference>
<keyword evidence="2 5" id="KW-0418">Kinase</keyword>
<name>A0ABS8WBK0_9GAMM</name>
<comment type="similarity">
    <text evidence="2">Belongs to the thiamine-monophosphate kinase family.</text>
</comment>
<evidence type="ECO:0000256" key="1">
    <source>
        <dbReference type="ARBA" id="ARBA00022977"/>
    </source>
</evidence>
<dbReference type="GO" id="GO:0009030">
    <property type="term" value="F:thiamine-phosphate kinase activity"/>
    <property type="evidence" value="ECO:0007669"/>
    <property type="project" value="UniProtKB-EC"/>
</dbReference>
<feature type="binding site" evidence="2">
    <location>
        <position position="211"/>
    </location>
    <ligand>
        <name>Mg(2+)</name>
        <dbReference type="ChEBI" id="CHEBI:18420"/>
        <label>3</label>
    </ligand>
</feature>
<keyword evidence="2" id="KW-0067">ATP-binding</keyword>
<dbReference type="EC" id="2.7.4.16" evidence="2"/>
<keyword evidence="2 5" id="KW-0808">Transferase</keyword>
<dbReference type="InterPro" id="IPR036921">
    <property type="entry name" value="PurM-like_N_sf"/>
</dbReference>
<feature type="binding site" evidence="2">
    <location>
        <position position="73"/>
    </location>
    <ligand>
        <name>Mg(2+)</name>
        <dbReference type="ChEBI" id="CHEBI:18420"/>
        <label>3</label>
    </ligand>
</feature>
<keyword evidence="1 2" id="KW-0784">Thiamine biosynthesis</keyword>
<dbReference type="SUPFAM" id="SSF56042">
    <property type="entry name" value="PurM C-terminal domain-like"/>
    <property type="match status" value="1"/>
</dbReference>
<feature type="binding site" evidence="2">
    <location>
        <position position="28"/>
    </location>
    <ligand>
        <name>Mg(2+)</name>
        <dbReference type="ChEBI" id="CHEBI:18420"/>
        <label>4</label>
    </ligand>
</feature>
<reference evidence="5 6" key="1">
    <citation type="journal article" date="2022" name="Environ. Microbiol. Rep.">
        <title>Eco-phylogenetic analyses reveal divergent evolution of vitamin B12 metabolism in the marine bacterial family 'Psychromonadaceae'.</title>
        <authorList>
            <person name="Jin X."/>
            <person name="Yang Y."/>
            <person name="Cao H."/>
            <person name="Gao B."/>
            <person name="Zhao Z."/>
        </authorList>
    </citation>
    <scope>NUCLEOTIDE SEQUENCE [LARGE SCALE GENOMIC DNA]</scope>
    <source>
        <strain evidence="5 6">MKS20</strain>
    </source>
</reference>
<feature type="binding site" evidence="2">
    <location>
        <position position="45"/>
    </location>
    <ligand>
        <name>Mg(2+)</name>
        <dbReference type="ChEBI" id="CHEBI:18420"/>
        <label>2</label>
    </ligand>
</feature>
<dbReference type="Gene3D" id="3.30.1330.10">
    <property type="entry name" value="PurM-like, N-terminal domain"/>
    <property type="match status" value="1"/>
</dbReference>
<feature type="binding site" evidence="2">
    <location>
        <position position="44"/>
    </location>
    <ligand>
        <name>Mg(2+)</name>
        <dbReference type="ChEBI" id="CHEBI:18420"/>
        <label>1</label>
    </ligand>
</feature>
<feature type="binding site" evidence="2">
    <location>
        <position position="43"/>
    </location>
    <ligand>
        <name>Mg(2+)</name>
        <dbReference type="ChEBI" id="CHEBI:18420"/>
        <label>4</label>
    </ligand>
</feature>
<evidence type="ECO:0000259" key="3">
    <source>
        <dbReference type="Pfam" id="PF00586"/>
    </source>
</evidence>
<feature type="binding site" evidence="2">
    <location>
        <position position="318"/>
    </location>
    <ligand>
        <name>substrate</name>
    </ligand>
</feature>
<feature type="domain" description="PurM-like N-terminal" evidence="3">
    <location>
        <begin position="26"/>
        <end position="136"/>
    </location>
</feature>
<comment type="pathway">
    <text evidence="2">Cofactor biosynthesis; thiamine diphosphate biosynthesis; thiamine diphosphate from thiamine phosphate: step 1/1.</text>
</comment>
<dbReference type="CDD" id="cd02194">
    <property type="entry name" value="ThiL"/>
    <property type="match status" value="1"/>
</dbReference>
<comment type="caution">
    <text evidence="5">The sequence shown here is derived from an EMBL/GenBank/DDBJ whole genome shotgun (WGS) entry which is preliminary data.</text>
</comment>
<feature type="binding site" evidence="2">
    <location>
        <position position="120"/>
    </location>
    <ligand>
        <name>Mg(2+)</name>
        <dbReference type="ChEBI" id="CHEBI:18420"/>
        <label>1</label>
    </ligand>
</feature>
<dbReference type="Pfam" id="PF00586">
    <property type="entry name" value="AIRS"/>
    <property type="match status" value="1"/>
</dbReference>
<feature type="binding site" evidence="2">
    <location>
        <position position="144"/>
    </location>
    <ligand>
        <name>ATP</name>
        <dbReference type="ChEBI" id="CHEBI:30616"/>
    </ligand>
</feature>
<evidence type="ECO:0000313" key="5">
    <source>
        <dbReference type="EMBL" id="MCE2595903.1"/>
    </source>
</evidence>
<dbReference type="Gene3D" id="3.90.650.10">
    <property type="entry name" value="PurM-like C-terminal domain"/>
    <property type="match status" value="1"/>
</dbReference>
<dbReference type="InterPro" id="IPR006283">
    <property type="entry name" value="ThiL-like"/>
</dbReference>
<dbReference type="Pfam" id="PF02769">
    <property type="entry name" value="AIRS_C"/>
    <property type="match status" value="1"/>
</dbReference>
<sequence>MSEFDLIDKYFFQQVTQRKDVILGIGDDCALLSMPAKAQLAVSTDTLVSGVHFFADVDPRALGHKALAVNISDLAAMGATPAWVSLAITLPELNEAWLSEFAQGFLALAEYYGMQLVGGDTTKGPLSITVTVHGHVPQGKALTRHQAKAGDWIYVSGQPGEASLGLQLLQGLSASGLSANTQQHCINRLQQPTPRVVIGAALRGVASACIDISDGLAQDLGHILAASHCGADIHLEQLPLNADIVNAIAFEQACRLCLAGGDDYELLFTVPEEQRSQIEVIASNTGVPLTCIGRLVAGKPELTLKLDNQHYQLPLAGWDHFSDKK</sequence>
<dbReference type="PIRSF" id="PIRSF005303">
    <property type="entry name" value="Thiam_monoph_kin"/>
    <property type="match status" value="1"/>
</dbReference>
<feature type="binding site" evidence="2">
    <location>
        <position position="28"/>
    </location>
    <ligand>
        <name>Mg(2+)</name>
        <dbReference type="ChEBI" id="CHEBI:18420"/>
        <label>3</label>
    </ligand>
</feature>
<feature type="binding site" evidence="2">
    <location>
        <begin position="119"/>
        <end position="120"/>
    </location>
    <ligand>
        <name>ATP</name>
        <dbReference type="ChEBI" id="CHEBI:30616"/>
    </ligand>
</feature>
<dbReference type="PANTHER" id="PTHR30270:SF0">
    <property type="entry name" value="THIAMINE-MONOPHOSPHATE KINASE"/>
    <property type="match status" value="1"/>
</dbReference>
<keyword evidence="2" id="KW-0460">Magnesium</keyword>
<dbReference type="HAMAP" id="MF_02128">
    <property type="entry name" value="TMP_kinase"/>
    <property type="match status" value="1"/>
</dbReference>
<organism evidence="5 6">
    <name type="scientific">Motilimonas cestriensis</name>
    <dbReference type="NCBI Taxonomy" id="2742685"/>
    <lineage>
        <taxon>Bacteria</taxon>
        <taxon>Pseudomonadati</taxon>
        <taxon>Pseudomonadota</taxon>
        <taxon>Gammaproteobacteria</taxon>
        <taxon>Alteromonadales</taxon>
        <taxon>Alteromonadales genera incertae sedis</taxon>
        <taxon>Motilimonas</taxon>
    </lineage>
</organism>
<feature type="domain" description="PurM-like C-terminal" evidence="4">
    <location>
        <begin position="148"/>
        <end position="301"/>
    </location>
</feature>
<evidence type="ECO:0000313" key="6">
    <source>
        <dbReference type="Proteomes" id="UP001201273"/>
    </source>
</evidence>
<keyword evidence="2" id="KW-0479">Metal-binding</keyword>
<dbReference type="EMBL" id="JAIMJA010000014">
    <property type="protein sequence ID" value="MCE2595903.1"/>
    <property type="molecule type" value="Genomic_DNA"/>
</dbReference>
<gene>
    <name evidence="2 5" type="primary">thiL</name>
    <name evidence="5" type="ORF">K6Y31_13905</name>
</gene>
<feature type="binding site" evidence="2">
    <location>
        <position position="73"/>
    </location>
    <ligand>
        <name>Mg(2+)</name>
        <dbReference type="ChEBI" id="CHEBI:18420"/>
        <label>2</label>
    </ligand>
</feature>
<proteinExistence type="inferred from homology"/>